<dbReference type="AlphaFoldDB" id="A0A1V3WYF0"/>
<feature type="compositionally biased region" description="Polar residues" evidence="1">
    <location>
        <begin position="51"/>
        <end position="60"/>
    </location>
</feature>
<dbReference type="EMBL" id="MVBN01000006">
    <property type="protein sequence ID" value="OOK71281.1"/>
    <property type="molecule type" value="Genomic_DNA"/>
</dbReference>
<comment type="caution">
    <text evidence="2">The sequence shown here is derived from an EMBL/GenBank/DDBJ whole genome shotgun (WGS) entry which is preliminary data.</text>
</comment>
<dbReference type="Proteomes" id="UP000188532">
    <property type="component" value="Unassembled WGS sequence"/>
</dbReference>
<organism evidence="2 4">
    <name type="scientific">Mycobacterium kansasii</name>
    <dbReference type="NCBI Taxonomy" id="1768"/>
    <lineage>
        <taxon>Bacteria</taxon>
        <taxon>Bacillati</taxon>
        <taxon>Actinomycetota</taxon>
        <taxon>Actinomycetes</taxon>
        <taxon>Mycobacteriales</taxon>
        <taxon>Mycobacteriaceae</taxon>
        <taxon>Mycobacterium</taxon>
    </lineage>
</organism>
<evidence type="ECO:0000313" key="3">
    <source>
        <dbReference type="EMBL" id="OOK76148.1"/>
    </source>
</evidence>
<dbReference type="Proteomes" id="UP000189229">
    <property type="component" value="Unassembled WGS sequence"/>
</dbReference>
<sequence length="60" mass="6501">MARLDAPAHAQRRELTLNAVTTQSAPSTHAQRHGHSAPHRAANRTARRKPPTTTQGTQAL</sequence>
<evidence type="ECO:0000313" key="4">
    <source>
        <dbReference type="Proteomes" id="UP000188532"/>
    </source>
</evidence>
<reference evidence="4 5" key="1">
    <citation type="submission" date="2017-02" db="EMBL/GenBank/DDBJ databases">
        <title>Complete genome sequences of Mycobacterium kansasii strains isolated from rhesus macaques.</title>
        <authorList>
            <person name="Panda A."/>
            <person name="Nagaraj S."/>
            <person name="Zhao X."/>
            <person name="Tettelin H."/>
            <person name="Detolla L.J."/>
        </authorList>
    </citation>
    <scope>NUCLEOTIDE SEQUENCE [LARGE SCALE GENOMIC DNA]</scope>
    <source>
        <strain evidence="2 4">11-3469</strain>
        <strain evidence="3 5">11-3813</strain>
    </source>
</reference>
<feature type="compositionally biased region" description="Basic residues" evidence="1">
    <location>
        <begin position="30"/>
        <end position="50"/>
    </location>
</feature>
<feature type="region of interest" description="Disordered" evidence="1">
    <location>
        <begin position="1"/>
        <end position="60"/>
    </location>
</feature>
<evidence type="ECO:0000313" key="2">
    <source>
        <dbReference type="EMBL" id="OOK71281.1"/>
    </source>
</evidence>
<evidence type="ECO:0000313" key="5">
    <source>
        <dbReference type="Proteomes" id="UP000189229"/>
    </source>
</evidence>
<gene>
    <name evidence="2" type="ORF">BZL29_5745</name>
    <name evidence="3" type="ORF">BZL30_4235</name>
</gene>
<dbReference type="EMBL" id="MVBM01000003">
    <property type="protein sequence ID" value="OOK76148.1"/>
    <property type="molecule type" value="Genomic_DNA"/>
</dbReference>
<feature type="compositionally biased region" description="Polar residues" evidence="1">
    <location>
        <begin position="18"/>
        <end position="29"/>
    </location>
</feature>
<protein>
    <submittedName>
        <fullName evidence="2">Uncharacterized protein</fullName>
    </submittedName>
</protein>
<name>A0A1V3WYF0_MYCKA</name>
<proteinExistence type="predicted"/>
<evidence type="ECO:0000256" key="1">
    <source>
        <dbReference type="SAM" id="MobiDB-lite"/>
    </source>
</evidence>
<accession>A0A1V3WYF0</accession>